<feature type="coiled-coil region" evidence="1">
    <location>
        <begin position="80"/>
        <end position="154"/>
    </location>
</feature>
<dbReference type="AlphaFoldDB" id="A0AB36DT45"/>
<accession>A0AB36DT45</accession>
<dbReference type="RefSeq" id="WP_065165018.1">
    <property type="nucleotide sequence ID" value="NZ_CP044225.1"/>
</dbReference>
<dbReference type="Proteomes" id="UP000092188">
    <property type="component" value="Unassembled WGS sequence"/>
</dbReference>
<evidence type="ECO:0000256" key="1">
    <source>
        <dbReference type="SAM" id="Coils"/>
    </source>
</evidence>
<evidence type="ECO:0000313" key="3">
    <source>
        <dbReference type="EMBL" id="OBU78371.1"/>
    </source>
</evidence>
<dbReference type="EMBL" id="MAGQ01000010">
    <property type="protein sequence ID" value="OBU78371.1"/>
    <property type="molecule type" value="Genomic_DNA"/>
</dbReference>
<evidence type="ECO:0008006" key="5">
    <source>
        <dbReference type="Google" id="ProtNLM"/>
    </source>
</evidence>
<name>A0AB36DT45_MYCGL</name>
<protein>
    <recommendedName>
        <fullName evidence="5">Aromatic cluster surface protein</fullName>
    </recommendedName>
</protein>
<dbReference type="PROSITE" id="PS51257">
    <property type="entry name" value="PROKAR_LIPOPROTEIN"/>
    <property type="match status" value="1"/>
</dbReference>
<feature type="signal peptide" evidence="2">
    <location>
        <begin position="1"/>
        <end position="20"/>
    </location>
</feature>
<sequence>MKLKTKLTKLSLIIPFAFSAASCADYDQKSKLSSLIDHSKDISLRTTSKEELVHKNIIDSLLNLIYKNTPEAQNAKEVYIHQQETNADNIKAQFKQIEEDFNKQFKILEITNWEEELKQKREELIFSRFNPEKAAEIRARIQELQDLIASARNDDNPIDFFAQYQDFVSKNWFFILNNLNIFDWNFITWALNPYYPESKKILVSEEYQNKVKRLTQFNSLKFSNTYLDDIKLGDESREIGDNDVYYLKKDKLVLRFLIRTVSAPISGVVLNYLPIYFGASRAKNISLNLISSVIHSGFIHRYETGLQQYEVDMPIKQRYGYPAFVFNFLKKDKTNEN</sequence>
<keyword evidence="2" id="KW-0732">Signal</keyword>
<organism evidence="3 4">
    <name type="scientific">Mycoplasmoides gallisepticum</name>
    <name type="common">Mycoplasma gallisepticum</name>
    <dbReference type="NCBI Taxonomy" id="2096"/>
    <lineage>
        <taxon>Bacteria</taxon>
        <taxon>Bacillati</taxon>
        <taxon>Mycoplasmatota</taxon>
        <taxon>Mycoplasmoidales</taxon>
        <taxon>Mycoplasmoidaceae</taxon>
        <taxon>Mycoplasmoides</taxon>
    </lineage>
</organism>
<proteinExistence type="predicted"/>
<dbReference type="InterPro" id="IPR027593">
    <property type="entry name" value="Aro_clust"/>
</dbReference>
<dbReference type="NCBIfam" id="TIGR04313">
    <property type="entry name" value="aro_clust_Mycop"/>
    <property type="match status" value="1"/>
</dbReference>
<gene>
    <name evidence="3" type="ORF">BAY36_02795</name>
</gene>
<comment type="caution">
    <text evidence="3">The sequence shown here is derived from an EMBL/GenBank/DDBJ whole genome shotgun (WGS) entry which is preliminary data.</text>
</comment>
<feature type="chain" id="PRO_5044266705" description="Aromatic cluster surface protein" evidence="2">
    <location>
        <begin position="21"/>
        <end position="337"/>
    </location>
</feature>
<evidence type="ECO:0000313" key="4">
    <source>
        <dbReference type="Proteomes" id="UP000092188"/>
    </source>
</evidence>
<reference evidence="3 4" key="1">
    <citation type="submission" date="2016-06" db="EMBL/GenBank/DDBJ databases">
        <authorList>
            <person name="Ricketts C."/>
            <person name="Pickler L."/>
            <person name="Maurer J."/>
            <person name="Ayyampalayam S."/>
            <person name="Garcia M."/>
            <person name="Ferguson-Noel N.M."/>
        </authorList>
    </citation>
    <scope>NUCLEOTIDE SEQUENCE [LARGE SCALE GENOMIC DNA]</scope>
    <source>
        <strain evidence="3 4">K6356</strain>
    </source>
</reference>
<evidence type="ECO:0000256" key="2">
    <source>
        <dbReference type="SAM" id="SignalP"/>
    </source>
</evidence>
<keyword evidence="1" id="KW-0175">Coiled coil</keyword>